<dbReference type="Proteomes" id="UP000789739">
    <property type="component" value="Unassembled WGS sequence"/>
</dbReference>
<evidence type="ECO:0000313" key="3">
    <source>
        <dbReference type="Proteomes" id="UP000789739"/>
    </source>
</evidence>
<evidence type="ECO:0000313" key="2">
    <source>
        <dbReference type="EMBL" id="CAG8619555.1"/>
    </source>
</evidence>
<organism evidence="2 3">
    <name type="scientific">Paraglomus brasilianum</name>
    <dbReference type="NCBI Taxonomy" id="144538"/>
    <lineage>
        <taxon>Eukaryota</taxon>
        <taxon>Fungi</taxon>
        <taxon>Fungi incertae sedis</taxon>
        <taxon>Mucoromycota</taxon>
        <taxon>Glomeromycotina</taxon>
        <taxon>Glomeromycetes</taxon>
        <taxon>Paraglomerales</taxon>
        <taxon>Paraglomeraceae</taxon>
        <taxon>Paraglomus</taxon>
    </lineage>
</organism>
<feature type="transmembrane region" description="Helical" evidence="1">
    <location>
        <begin position="181"/>
        <end position="202"/>
    </location>
</feature>
<name>A0A9N9CYA4_9GLOM</name>
<keyword evidence="1" id="KW-0812">Transmembrane</keyword>
<dbReference type="OrthoDB" id="2403806at2759"/>
<evidence type="ECO:0000256" key="1">
    <source>
        <dbReference type="SAM" id="Phobius"/>
    </source>
</evidence>
<protein>
    <submittedName>
        <fullName evidence="2">3572_t:CDS:1</fullName>
    </submittedName>
</protein>
<dbReference type="EMBL" id="CAJVPI010001583">
    <property type="protein sequence ID" value="CAG8619555.1"/>
    <property type="molecule type" value="Genomic_DNA"/>
</dbReference>
<keyword evidence="3" id="KW-1185">Reference proteome</keyword>
<proteinExistence type="predicted"/>
<keyword evidence="1" id="KW-0472">Membrane</keyword>
<comment type="caution">
    <text evidence="2">The sequence shown here is derived from an EMBL/GenBank/DDBJ whole genome shotgun (WGS) entry which is preliminary data.</text>
</comment>
<keyword evidence="1" id="KW-1133">Transmembrane helix</keyword>
<dbReference type="AlphaFoldDB" id="A0A9N9CYA4"/>
<reference evidence="2" key="1">
    <citation type="submission" date="2021-06" db="EMBL/GenBank/DDBJ databases">
        <authorList>
            <person name="Kallberg Y."/>
            <person name="Tangrot J."/>
            <person name="Rosling A."/>
        </authorList>
    </citation>
    <scope>NUCLEOTIDE SEQUENCE</scope>
    <source>
        <strain evidence="2">BR232B</strain>
    </source>
</reference>
<gene>
    <name evidence="2" type="ORF">PBRASI_LOCUS8626</name>
</gene>
<sequence>TGDCNMYVDNTYSDPDSNNYLTSFNASDLVFDDPNGNANALSEIILAVNIMDPTFISSNASLGALFADKDTVPDLQSASQKSRLKGFTNYESTAEFGNTYELANNQSYDFLYERRIFSRLNQNVVNVLSGHGNHTQITLISSILVSYPSSAVGSYATVSIRPRSYVVITEIENSALTVSDFLSAVGGIYAIAMGIYLFLYGANAMGPWGKIQNLPFIHPRVKSTLEERLRDEREFKKSQQDDSNNSNIPFSGFVFSRNLSSEQKIVALEQRQLALEFFLREYVVSVDDILSDETAARSVDDTSDTNV</sequence>
<feature type="non-terminal residue" evidence="2">
    <location>
        <position position="307"/>
    </location>
</feature>
<accession>A0A9N9CYA4</accession>